<keyword evidence="6" id="KW-1185">Reference proteome</keyword>
<comment type="caution">
    <text evidence="5">The sequence shown here is derived from an EMBL/GenBank/DDBJ whole genome shotgun (WGS) entry which is preliminary data.</text>
</comment>
<dbReference type="GO" id="GO:0008168">
    <property type="term" value="F:methyltransferase activity"/>
    <property type="evidence" value="ECO:0007669"/>
    <property type="project" value="UniProtKB-KW"/>
</dbReference>
<dbReference type="OrthoDB" id="411785at2759"/>
<dbReference type="InterPro" id="IPR029063">
    <property type="entry name" value="SAM-dependent_MTases_sf"/>
</dbReference>
<comment type="similarity">
    <text evidence="1">Belongs to the methyltransferase superfamily.</text>
</comment>
<dbReference type="EMBL" id="RSCE01000004">
    <property type="protein sequence ID" value="RSH83309.1"/>
    <property type="molecule type" value="Genomic_DNA"/>
</dbReference>
<evidence type="ECO:0000256" key="2">
    <source>
        <dbReference type="ARBA" id="ARBA00022603"/>
    </source>
</evidence>
<dbReference type="SUPFAM" id="SSF53335">
    <property type="entry name" value="S-adenosyl-L-methionine-dependent methyltransferases"/>
    <property type="match status" value="1"/>
</dbReference>
<evidence type="ECO:0000256" key="3">
    <source>
        <dbReference type="ARBA" id="ARBA00022679"/>
    </source>
</evidence>
<gene>
    <name evidence="5" type="ORF">EHS24_006985</name>
</gene>
<proteinExistence type="inferred from homology"/>
<accession>A0A427XWR0</accession>
<dbReference type="Gene3D" id="3.40.50.150">
    <property type="entry name" value="Vaccinia Virus protein VP39"/>
    <property type="match status" value="1"/>
</dbReference>
<dbReference type="GeneID" id="39591528"/>
<dbReference type="InterPro" id="IPR051419">
    <property type="entry name" value="Lys/N-term_MeTrsfase_sf"/>
</dbReference>
<dbReference type="InterPro" id="IPR041698">
    <property type="entry name" value="Methyltransf_25"/>
</dbReference>
<dbReference type="STRING" id="105984.A0A427XWR0"/>
<keyword evidence="3" id="KW-0808">Transferase</keyword>
<protein>
    <recommendedName>
        <fullName evidence="4">Methyltransferase domain-containing protein</fullName>
    </recommendedName>
</protein>
<organism evidence="5 6">
    <name type="scientific">Apiotrichum porosum</name>
    <dbReference type="NCBI Taxonomy" id="105984"/>
    <lineage>
        <taxon>Eukaryota</taxon>
        <taxon>Fungi</taxon>
        <taxon>Dikarya</taxon>
        <taxon>Basidiomycota</taxon>
        <taxon>Agaricomycotina</taxon>
        <taxon>Tremellomycetes</taxon>
        <taxon>Trichosporonales</taxon>
        <taxon>Trichosporonaceae</taxon>
        <taxon>Apiotrichum</taxon>
    </lineage>
</organism>
<keyword evidence="2" id="KW-0489">Methyltransferase</keyword>
<dbReference type="Pfam" id="PF13649">
    <property type="entry name" value="Methyltransf_25"/>
    <property type="match status" value="1"/>
</dbReference>
<dbReference type="AlphaFoldDB" id="A0A427XWR0"/>
<reference evidence="5 6" key="1">
    <citation type="submission" date="2018-11" db="EMBL/GenBank/DDBJ databases">
        <title>Genome sequence of Apiotrichum porosum DSM 27194.</title>
        <authorList>
            <person name="Aliyu H."/>
            <person name="Gorte O."/>
            <person name="Ochsenreither K."/>
        </authorList>
    </citation>
    <scope>NUCLEOTIDE SEQUENCE [LARGE SCALE GENOMIC DNA]</scope>
    <source>
        <strain evidence="5 6">DSM 27194</strain>
    </source>
</reference>
<dbReference type="Proteomes" id="UP000279236">
    <property type="component" value="Unassembled WGS sequence"/>
</dbReference>
<evidence type="ECO:0000313" key="6">
    <source>
        <dbReference type="Proteomes" id="UP000279236"/>
    </source>
</evidence>
<dbReference type="CDD" id="cd02440">
    <property type="entry name" value="AdoMet_MTases"/>
    <property type="match status" value="1"/>
</dbReference>
<dbReference type="PANTHER" id="PTHR12176:SF80">
    <property type="entry name" value="EEF1A LYSINE METHYLTRANSFERASE 4"/>
    <property type="match status" value="1"/>
</dbReference>
<evidence type="ECO:0000259" key="4">
    <source>
        <dbReference type="Pfam" id="PF13649"/>
    </source>
</evidence>
<evidence type="ECO:0000256" key="1">
    <source>
        <dbReference type="ARBA" id="ARBA00008361"/>
    </source>
</evidence>
<dbReference type="GO" id="GO:0032259">
    <property type="term" value="P:methylation"/>
    <property type="evidence" value="ECO:0007669"/>
    <property type="project" value="UniProtKB-KW"/>
</dbReference>
<sequence length="222" mass="25981">MPSKAEENLPATNEGYGTREYWEQRYTVEGVGHDFDWFLKPDYLLQFFDGLTKDIDVGKDARILILGCGNSSLGEALYDAGWRNLVNIDYSKAVIEQMIERHGETRPQMKWLEMDVLDLKFEQEFDLVVDKATMDAMLTTKGDPWNPPQKDIDMCTKEVDEGLRVLRKQLGSKFVYWSFGQPHFRKRFFINRAGWKYSQKSVGPEDGFEYFQYLLEWEEVVA</sequence>
<dbReference type="PANTHER" id="PTHR12176">
    <property type="entry name" value="SAM-DEPENDENT METHYLTRANSFERASE SUPERFAMILY PROTEIN"/>
    <property type="match status" value="1"/>
</dbReference>
<evidence type="ECO:0000313" key="5">
    <source>
        <dbReference type="EMBL" id="RSH83309.1"/>
    </source>
</evidence>
<name>A0A427XWR0_9TREE</name>
<dbReference type="RefSeq" id="XP_028477261.1">
    <property type="nucleotide sequence ID" value="XM_028622369.1"/>
</dbReference>
<feature type="domain" description="Methyltransferase" evidence="4">
    <location>
        <begin position="63"/>
        <end position="130"/>
    </location>
</feature>